<protein>
    <recommendedName>
        <fullName evidence="3">Septum formation-related domain-containing protein</fullName>
    </recommendedName>
</protein>
<organism evidence="4 5">
    <name type="scientific">Sinomonas flava</name>
    <dbReference type="NCBI Taxonomy" id="496857"/>
    <lineage>
        <taxon>Bacteria</taxon>
        <taxon>Bacillati</taxon>
        <taxon>Actinomycetota</taxon>
        <taxon>Actinomycetes</taxon>
        <taxon>Micrococcales</taxon>
        <taxon>Micrococcaceae</taxon>
        <taxon>Sinomonas</taxon>
    </lineage>
</organism>
<dbReference type="Pfam" id="PF13845">
    <property type="entry name" value="Septum_form"/>
    <property type="match status" value="1"/>
</dbReference>
<feature type="domain" description="Septum formation-related" evidence="3">
    <location>
        <begin position="83"/>
        <end position="152"/>
    </location>
</feature>
<keyword evidence="2" id="KW-0812">Transmembrane</keyword>
<comment type="caution">
    <text evidence="4">The sequence shown here is derived from an EMBL/GenBank/DDBJ whole genome shotgun (WGS) entry which is preliminary data.</text>
</comment>
<feature type="compositionally biased region" description="Gly residues" evidence="1">
    <location>
        <begin position="1"/>
        <end position="11"/>
    </location>
</feature>
<reference evidence="4 5" key="1">
    <citation type="journal article" date="2019" name="Int. J. Syst. Evol. Microbiol.">
        <title>The Global Catalogue of Microorganisms (GCM) 10K type strain sequencing project: providing services to taxonomists for standard genome sequencing and annotation.</title>
        <authorList>
            <consortium name="The Broad Institute Genomics Platform"/>
            <consortium name="The Broad Institute Genome Sequencing Center for Infectious Disease"/>
            <person name="Wu L."/>
            <person name="Ma J."/>
        </authorList>
    </citation>
    <scope>NUCLEOTIDE SEQUENCE [LARGE SCALE GENOMIC DNA]</scope>
    <source>
        <strain evidence="4 5">JCM 16034</strain>
    </source>
</reference>
<keyword evidence="5" id="KW-1185">Reference proteome</keyword>
<evidence type="ECO:0000256" key="2">
    <source>
        <dbReference type="SAM" id="Phobius"/>
    </source>
</evidence>
<name>A0ABN3BQP8_9MICC</name>
<evidence type="ECO:0000313" key="4">
    <source>
        <dbReference type="EMBL" id="GAA2199251.1"/>
    </source>
</evidence>
<feature type="region of interest" description="Disordered" evidence="1">
    <location>
        <begin position="1"/>
        <end position="51"/>
    </location>
</feature>
<keyword evidence="2" id="KW-0472">Membrane</keyword>
<gene>
    <name evidence="4" type="ORF">GCM10009849_14960</name>
</gene>
<proteinExistence type="predicted"/>
<dbReference type="Proteomes" id="UP001500432">
    <property type="component" value="Unassembled WGS sequence"/>
</dbReference>
<accession>A0ABN3BQP8</accession>
<keyword evidence="2" id="KW-1133">Transmembrane helix</keyword>
<evidence type="ECO:0000256" key="1">
    <source>
        <dbReference type="SAM" id="MobiDB-lite"/>
    </source>
</evidence>
<evidence type="ECO:0000259" key="3">
    <source>
        <dbReference type="Pfam" id="PF13845"/>
    </source>
</evidence>
<evidence type="ECO:0000313" key="5">
    <source>
        <dbReference type="Proteomes" id="UP001500432"/>
    </source>
</evidence>
<feature type="transmembrane region" description="Helical" evidence="2">
    <location>
        <begin position="56"/>
        <end position="80"/>
    </location>
</feature>
<dbReference type="InterPro" id="IPR026004">
    <property type="entry name" value="Septum_form"/>
</dbReference>
<feature type="compositionally biased region" description="Basic and acidic residues" evidence="1">
    <location>
        <begin position="40"/>
        <end position="51"/>
    </location>
</feature>
<sequence>MSSHNGSGGPPNGSFPPPPPRPDRPPRTGALPVTGAPNPGRRDQQRRRQPDSRRRLIIVLAAVVGLVIVGLGIWGISALVGGGSAQNDVKAASYTKGNCFADFNPTADSNRRVDCSEPHSAQLVDQTTAAAEDAYPGRDALEGRAKDLCDKVSLKLPSDSSKLKKRYTYPTQEGWGSGDRRIDCYVESTDGNTLTASLLP</sequence>
<dbReference type="EMBL" id="BAAAQW010000004">
    <property type="protein sequence ID" value="GAA2199251.1"/>
    <property type="molecule type" value="Genomic_DNA"/>
</dbReference>